<accession>A0A656GPB3</accession>
<protein>
    <submittedName>
        <fullName evidence="1">Uncharacterized protein</fullName>
    </submittedName>
</protein>
<comment type="caution">
    <text evidence="1">The sequence shown here is derived from an EMBL/GenBank/DDBJ whole genome shotgun (WGS) entry which is preliminary data.</text>
</comment>
<proteinExistence type="predicted"/>
<name>A0A656GPB3_PSEA0</name>
<feature type="non-terminal residue" evidence="1">
    <location>
        <position position="1"/>
    </location>
</feature>
<evidence type="ECO:0000313" key="1">
    <source>
        <dbReference type="EMBL" id="EGH27371.1"/>
    </source>
</evidence>
<dbReference type="AlphaFoldDB" id="A0A656GPB3"/>
<dbReference type="EMBL" id="AEAG01003387">
    <property type="protein sequence ID" value="EGH27371.1"/>
    <property type="molecule type" value="Genomic_DNA"/>
</dbReference>
<reference evidence="1 2" key="1">
    <citation type="journal article" date="2011" name="PLoS Pathog.">
        <title>Dynamic evolution of pathogenicity revealed by sequencing and comparative genomics of 19 Pseudomonas syringae isolates.</title>
        <authorList>
            <person name="Baltrus D.A."/>
            <person name="Nishimura M.T."/>
            <person name="Romanchuk A."/>
            <person name="Chang J.H."/>
            <person name="Mukhtar M.S."/>
            <person name="Cherkis K."/>
            <person name="Roach J."/>
            <person name="Grant S.R."/>
            <person name="Jones C.D."/>
            <person name="Dangl J.L."/>
        </authorList>
    </citation>
    <scope>NUCLEOTIDE SEQUENCE [LARGE SCALE GENOMIC DNA]</scope>
    <source>
        <strain evidence="1 2">301020</strain>
    </source>
</reference>
<evidence type="ECO:0000313" key="2">
    <source>
        <dbReference type="Proteomes" id="UP000003465"/>
    </source>
</evidence>
<gene>
    <name evidence="1" type="ORF">PSYMO_40125</name>
</gene>
<dbReference type="Proteomes" id="UP000003465">
    <property type="component" value="Unassembled WGS sequence"/>
</dbReference>
<organism evidence="1 2">
    <name type="scientific">Pseudomonas amygdali pv. mori str. 301020</name>
    <dbReference type="NCBI Taxonomy" id="629261"/>
    <lineage>
        <taxon>Bacteria</taxon>
        <taxon>Pseudomonadati</taxon>
        <taxon>Pseudomonadota</taxon>
        <taxon>Gammaproteobacteria</taxon>
        <taxon>Pseudomonadales</taxon>
        <taxon>Pseudomonadaceae</taxon>
        <taxon>Pseudomonas</taxon>
        <taxon>Pseudomonas amygdali</taxon>
    </lineage>
</organism>
<sequence length="46" mass="5550">FTRLPSWLVGKRSELFGLPELSPFQKVFMYWTLDFFYRQPTTIVCC</sequence>